<reference evidence="1 2" key="1">
    <citation type="journal article" date="2006" name="J. Bacteriol.">
        <title>Complete genome sequence of the dehalorespiring bacterium Desulfitobacterium hafniense Y51 and comparison with Dehalococcoides ethenogenes 195.</title>
        <authorList>
            <person name="Nonaka H."/>
            <person name="Keresztes G."/>
            <person name="Shinoda Y."/>
            <person name="Ikenaga Y."/>
            <person name="Abe M."/>
            <person name="Naito K."/>
            <person name="Inatomi K."/>
            <person name="Furukawa K."/>
            <person name="Inui M."/>
            <person name="Yukawa H."/>
        </authorList>
    </citation>
    <scope>NUCLEOTIDE SEQUENCE [LARGE SCALE GENOMIC DNA]</scope>
    <source>
        <strain evidence="1 2">Y51</strain>
    </source>
</reference>
<gene>
    <name evidence="1" type="ordered locus">DSY0394</name>
</gene>
<evidence type="ECO:0000313" key="2">
    <source>
        <dbReference type="Proteomes" id="UP000001946"/>
    </source>
</evidence>
<dbReference type="AlphaFoldDB" id="Q250V9"/>
<dbReference type="HOGENOM" id="CLU_2394933_0_0_9"/>
<dbReference type="EMBL" id="AP008230">
    <property type="protein sequence ID" value="BAE82183.1"/>
    <property type="molecule type" value="Genomic_DNA"/>
</dbReference>
<evidence type="ECO:0000313" key="1">
    <source>
        <dbReference type="EMBL" id="BAE82183.1"/>
    </source>
</evidence>
<accession>Q250V9</accession>
<name>Q250V9_DESHY</name>
<dbReference type="KEGG" id="dsy:DSY0394"/>
<organism evidence="1 2">
    <name type="scientific">Desulfitobacterium hafniense (strain Y51)</name>
    <dbReference type="NCBI Taxonomy" id="138119"/>
    <lineage>
        <taxon>Bacteria</taxon>
        <taxon>Bacillati</taxon>
        <taxon>Bacillota</taxon>
        <taxon>Clostridia</taxon>
        <taxon>Eubacteriales</taxon>
        <taxon>Desulfitobacteriaceae</taxon>
        <taxon>Desulfitobacterium</taxon>
    </lineage>
</organism>
<proteinExistence type="predicted"/>
<keyword evidence="2" id="KW-1185">Reference proteome</keyword>
<sequence>MIFSSKRESICLSWNKISNFKRVLRSSNSLRRLPRLSNSGSGKMTKSISLSPLLSPLAREPKRIILSTAYFCPMFWILSTSLLSKFTLTIPYT</sequence>
<dbReference type="Proteomes" id="UP000001946">
    <property type="component" value="Chromosome"/>
</dbReference>
<protein>
    <submittedName>
        <fullName evidence="1">Uncharacterized protein</fullName>
    </submittedName>
</protein>